<keyword evidence="2" id="KW-0472">Membrane</keyword>
<protein>
    <recommendedName>
        <fullName evidence="3">Cell envelope-related transcriptional attenuator domain-containing protein</fullName>
    </recommendedName>
</protein>
<evidence type="ECO:0000259" key="3">
    <source>
        <dbReference type="Pfam" id="PF03816"/>
    </source>
</evidence>
<dbReference type="Pfam" id="PF03816">
    <property type="entry name" value="LytR_cpsA_psr"/>
    <property type="match status" value="1"/>
</dbReference>
<feature type="domain" description="Cell envelope-related transcriptional attenuator" evidence="3">
    <location>
        <begin position="113"/>
        <end position="269"/>
    </location>
</feature>
<dbReference type="STRING" id="1802706.A3I32_00570"/>
<accession>A0A1F8H4P0</accession>
<dbReference type="EMBL" id="MGKU01000017">
    <property type="protein sequence ID" value="OGN32541.1"/>
    <property type="molecule type" value="Genomic_DNA"/>
</dbReference>
<comment type="caution">
    <text evidence="4">The sequence shown here is derived from an EMBL/GenBank/DDBJ whole genome shotgun (WGS) entry which is preliminary data.</text>
</comment>
<dbReference type="PANTHER" id="PTHR33392:SF6">
    <property type="entry name" value="POLYISOPRENYL-TEICHOIC ACID--PEPTIDOGLYCAN TEICHOIC ACID TRANSFERASE TAGU"/>
    <property type="match status" value="1"/>
</dbReference>
<keyword evidence="2" id="KW-0812">Transmembrane</keyword>
<dbReference type="InterPro" id="IPR050922">
    <property type="entry name" value="LytR/CpsA/Psr_CW_biosynth"/>
</dbReference>
<sequence>MDLSNLDHPKFTVTELNPAPKPKRRWWRFGLGVIAVILLAWLIGRSGRIITAENTPWSSRLAQIVGINPPIPTEDPKDPNPMPKKEADRLDFLLLGIRGDDQKSIETEGGLLTDTILIASINKTNGQTALISIPRDLSIDMMVYSAKGAPVQVTGKINQAYERGLAKSDGLGVAQKIFSKVTGIYIDQVVVFDFNAFQSIVEQLGGIDIYLAQPFKEPTQWGYEFSLPAGNNHLNGQQALYYVRSRFSSSDFDRSRRQQQVIAAIKSKALTLNMLKDPNTIISLYKTLRNDIRTTLQLWDISDLIKLANSFKTNTKIKNLSLTTDNLLYETKTAKGEYILLPKGDNFSEIQKALAGIVSAPN</sequence>
<dbReference type="Gene3D" id="3.40.630.190">
    <property type="entry name" value="LCP protein"/>
    <property type="match status" value="1"/>
</dbReference>
<comment type="similarity">
    <text evidence="1">Belongs to the LytR/CpsA/Psr (LCP) family.</text>
</comment>
<gene>
    <name evidence="4" type="ORF">A3I32_00570</name>
</gene>
<organism evidence="4 5">
    <name type="scientific">Candidatus Yanofskybacteria bacterium RIFCSPLOWO2_02_FULL_45_10</name>
    <dbReference type="NCBI Taxonomy" id="1802706"/>
    <lineage>
        <taxon>Bacteria</taxon>
        <taxon>Candidatus Yanofskyibacteriota</taxon>
    </lineage>
</organism>
<evidence type="ECO:0000313" key="4">
    <source>
        <dbReference type="EMBL" id="OGN32541.1"/>
    </source>
</evidence>
<dbReference type="AlphaFoldDB" id="A0A1F8H4P0"/>
<reference evidence="4 5" key="1">
    <citation type="journal article" date="2016" name="Nat. Commun.">
        <title>Thousands of microbial genomes shed light on interconnected biogeochemical processes in an aquifer system.</title>
        <authorList>
            <person name="Anantharaman K."/>
            <person name="Brown C.T."/>
            <person name="Hug L.A."/>
            <person name="Sharon I."/>
            <person name="Castelle C.J."/>
            <person name="Probst A.J."/>
            <person name="Thomas B.C."/>
            <person name="Singh A."/>
            <person name="Wilkins M.J."/>
            <person name="Karaoz U."/>
            <person name="Brodie E.L."/>
            <person name="Williams K.H."/>
            <person name="Hubbard S.S."/>
            <person name="Banfield J.F."/>
        </authorList>
    </citation>
    <scope>NUCLEOTIDE SEQUENCE [LARGE SCALE GENOMIC DNA]</scope>
</reference>
<keyword evidence="2" id="KW-1133">Transmembrane helix</keyword>
<dbReference type="PANTHER" id="PTHR33392">
    <property type="entry name" value="POLYISOPRENYL-TEICHOIC ACID--PEPTIDOGLYCAN TEICHOIC ACID TRANSFERASE TAGU"/>
    <property type="match status" value="1"/>
</dbReference>
<dbReference type="InterPro" id="IPR004474">
    <property type="entry name" value="LytR_CpsA_psr"/>
</dbReference>
<evidence type="ECO:0000256" key="2">
    <source>
        <dbReference type="SAM" id="Phobius"/>
    </source>
</evidence>
<evidence type="ECO:0000256" key="1">
    <source>
        <dbReference type="ARBA" id="ARBA00006068"/>
    </source>
</evidence>
<proteinExistence type="inferred from homology"/>
<dbReference type="NCBIfam" id="TIGR00350">
    <property type="entry name" value="lytR_cpsA_psr"/>
    <property type="match status" value="1"/>
</dbReference>
<name>A0A1F8H4P0_9BACT</name>
<feature type="transmembrane region" description="Helical" evidence="2">
    <location>
        <begin position="26"/>
        <end position="44"/>
    </location>
</feature>
<evidence type="ECO:0000313" key="5">
    <source>
        <dbReference type="Proteomes" id="UP000177494"/>
    </source>
</evidence>
<dbReference type="Proteomes" id="UP000177494">
    <property type="component" value="Unassembled WGS sequence"/>
</dbReference>